<evidence type="ECO:0000313" key="2">
    <source>
        <dbReference type="Proteomes" id="UP001589747"/>
    </source>
</evidence>
<gene>
    <name evidence="1" type="ORF">ACFFSY_10125</name>
</gene>
<keyword evidence="2" id="KW-1185">Reference proteome</keyword>
<dbReference type="Proteomes" id="UP001589747">
    <property type="component" value="Unassembled WGS sequence"/>
</dbReference>
<sequence>MGKTIEVFTDGSSYGDRVVEWVKQSACSRCTVLVYDAGAAESNADVQRKILEYGAASLPAIFINGKLISPAIVEKGNYGSMTNAPCSKARE</sequence>
<name>A0ABV5KM67_9BACL</name>
<organism evidence="1 2">
    <name type="scientific">Paenibacillus aurantiacus</name>
    <dbReference type="NCBI Taxonomy" id="1936118"/>
    <lineage>
        <taxon>Bacteria</taxon>
        <taxon>Bacillati</taxon>
        <taxon>Bacillota</taxon>
        <taxon>Bacilli</taxon>
        <taxon>Bacillales</taxon>
        <taxon>Paenibacillaceae</taxon>
        <taxon>Paenibacillus</taxon>
    </lineage>
</organism>
<dbReference type="Gene3D" id="3.40.30.10">
    <property type="entry name" value="Glutaredoxin"/>
    <property type="match status" value="1"/>
</dbReference>
<reference evidence="1 2" key="1">
    <citation type="submission" date="2024-09" db="EMBL/GenBank/DDBJ databases">
        <authorList>
            <person name="Sun Q."/>
            <person name="Mori K."/>
        </authorList>
    </citation>
    <scope>NUCLEOTIDE SEQUENCE [LARGE SCALE GENOMIC DNA]</scope>
    <source>
        <strain evidence="1 2">TISTR 2452</strain>
    </source>
</reference>
<evidence type="ECO:0000313" key="1">
    <source>
        <dbReference type="EMBL" id="MFB9326269.1"/>
    </source>
</evidence>
<accession>A0ABV5KM67</accession>
<proteinExistence type="predicted"/>
<protein>
    <submittedName>
        <fullName evidence="1">Glutaredoxin</fullName>
    </submittedName>
</protein>
<dbReference type="EMBL" id="JBHMDO010000017">
    <property type="protein sequence ID" value="MFB9326269.1"/>
    <property type="molecule type" value="Genomic_DNA"/>
</dbReference>
<dbReference type="RefSeq" id="WP_377493382.1">
    <property type="nucleotide sequence ID" value="NZ_JBHMDO010000017.1"/>
</dbReference>
<comment type="caution">
    <text evidence="1">The sequence shown here is derived from an EMBL/GenBank/DDBJ whole genome shotgun (WGS) entry which is preliminary data.</text>
</comment>